<protein>
    <recommendedName>
        <fullName evidence="8">S-acyltransferase</fullName>
        <ecNumber evidence="8">2.3.1.225</ecNumber>
    </recommendedName>
    <alternativeName>
        <fullName evidence="8">Palmitoyltransferase</fullName>
    </alternativeName>
</protein>
<proteinExistence type="inferred from homology"/>
<evidence type="ECO:0000256" key="9">
    <source>
        <dbReference type="SAM" id="MobiDB-lite"/>
    </source>
</evidence>
<keyword evidence="12" id="KW-1185">Reference proteome</keyword>
<sequence>MDSTDSTSPSASTSATVDGVASPEEHCMTSISEDHERPCWGCGLRLLVSPYARAFKCAWCGAITNDDLVKSDNKCFKAKRLRDRFFVIILITFMVFIICGGIWAAYPIIFSINYYNGVFHLIIAVTLSISTMSTFFLTAFRSPGAPPNILWGSYPAVGKGGLENYTFCHHCSKPKSPRTHHCRSCGMCVLDMDHHCPFIGNCVGAENHWFFIMFLISAVISTVYVTFMSAYAAYHSWPPFSHRAAIHLWARTLDDGMFLATLKEFMAAFLSSLLFLETRGIVLLYLFMCSVSVEIGLSALLWQQLFYIYQGKTYLSHLRSSSHETSDETATKGCENIIRFFGCPYGAKRYLPMFVSSSNKIHKR</sequence>
<keyword evidence="7 8" id="KW-0012">Acyltransferase</keyword>
<dbReference type="EC" id="2.3.1.225" evidence="8"/>
<comment type="domain">
    <text evidence="8">The DHHC domain is required for palmitoyltransferase activity.</text>
</comment>
<evidence type="ECO:0000256" key="4">
    <source>
        <dbReference type="ARBA" id="ARBA00022692"/>
    </source>
</evidence>
<evidence type="ECO:0000313" key="12">
    <source>
        <dbReference type="Proteomes" id="UP000595140"/>
    </source>
</evidence>
<feature type="transmembrane region" description="Helical" evidence="8">
    <location>
        <begin position="283"/>
        <end position="302"/>
    </location>
</feature>
<comment type="similarity">
    <text evidence="2 8">Belongs to the DHHC palmitoyltransferase family.</text>
</comment>
<evidence type="ECO:0000256" key="7">
    <source>
        <dbReference type="ARBA" id="ARBA00023315"/>
    </source>
</evidence>
<gene>
    <name evidence="11" type="ORF">CCAM_LOCUS44053</name>
</gene>
<evidence type="ECO:0000256" key="5">
    <source>
        <dbReference type="ARBA" id="ARBA00022989"/>
    </source>
</evidence>
<evidence type="ECO:0000256" key="3">
    <source>
        <dbReference type="ARBA" id="ARBA00022679"/>
    </source>
</evidence>
<comment type="catalytic activity">
    <reaction evidence="8">
        <text>L-cysteinyl-[protein] + hexadecanoyl-CoA = S-hexadecanoyl-L-cysteinyl-[protein] + CoA</text>
        <dbReference type="Rhea" id="RHEA:36683"/>
        <dbReference type="Rhea" id="RHEA-COMP:10131"/>
        <dbReference type="Rhea" id="RHEA-COMP:11032"/>
        <dbReference type="ChEBI" id="CHEBI:29950"/>
        <dbReference type="ChEBI" id="CHEBI:57287"/>
        <dbReference type="ChEBI" id="CHEBI:57379"/>
        <dbReference type="ChEBI" id="CHEBI:74151"/>
        <dbReference type="EC" id="2.3.1.225"/>
    </reaction>
</comment>
<keyword evidence="5 8" id="KW-1133">Transmembrane helix</keyword>
<evidence type="ECO:0000256" key="8">
    <source>
        <dbReference type="RuleBase" id="RU079119"/>
    </source>
</evidence>
<dbReference type="EMBL" id="OOIL02006793">
    <property type="protein sequence ID" value="VFR02278.1"/>
    <property type="molecule type" value="Genomic_DNA"/>
</dbReference>
<dbReference type="InterPro" id="IPR001594">
    <property type="entry name" value="Palmitoyltrfase_DHHC"/>
</dbReference>
<evidence type="ECO:0000256" key="2">
    <source>
        <dbReference type="ARBA" id="ARBA00008574"/>
    </source>
</evidence>
<evidence type="ECO:0000259" key="10">
    <source>
        <dbReference type="Pfam" id="PF01529"/>
    </source>
</evidence>
<keyword evidence="4 8" id="KW-0812">Transmembrane</keyword>
<comment type="subcellular location">
    <subcellularLocation>
        <location evidence="1">Endomembrane system</location>
        <topology evidence="1">Multi-pass membrane protein</topology>
    </subcellularLocation>
</comment>
<feature type="transmembrane region" description="Helical" evidence="8">
    <location>
        <begin position="118"/>
        <end position="140"/>
    </location>
</feature>
<feature type="region of interest" description="Disordered" evidence="9">
    <location>
        <begin position="1"/>
        <end position="22"/>
    </location>
</feature>
<name>A0A484NPP9_9ASTE</name>
<dbReference type="OrthoDB" id="9909019at2759"/>
<feature type="compositionally biased region" description="Low complexity" evidence="9">
    <location>
        <begin position="1"/>
        <end position="16"/>
    </location>
</feature>
<dbReference type="InterPro" id="IPR039859">
    <property type="entry name" value="PFA4/ZDH16/20/ERF2-like"/>
</dbReference>
<feature type="transmembrane region" description="Helical" evidence="8">
    <location>
        <begin position="85"/>
        <end position="106"/>
    </location>
</feature>
<dbReference type="GO" id="GO:0019706">
    <property type="term" value="F:protein-cysteine S-palmitoyltransferase activity"/>
    <property type="evidence" value="ECO:0007669"/>
    <property type="project" value="UniProtKB-EC"/>
</dbReference>
<evidence type="ECO:0000313" key="11">
    <source>
        <dbReference type="EMBL" id="VFR02278.1"/>
    </source>
</evidence>
<evidence type="ECO:0000256" key="1">
    <source>
        <dbReference type="ARBA" id="ARBA00004127"/>
    </source>
</evidence>
<accession>A0A484NPP9</accession>
<evidence type="ECO:0000256" key="6">
    <source>
        <dbReference type="ARBA" id="ARBA00023136"/>
    </source>
</evidence>
<dbReference type="GO" id="GO:0012505">
    <property type="term" value="C:endomembrane system"/>
    <property type="evidence" value="ECO:0007669"/>
    <property type="project" value="UniProtKB-SubCell"/>
</dbReference>
<dbReference type="Proteomes" id="UP000595140">
    <property type="component" value="Unassembled WGS sequence"/>
</dbReference>
<dbReference type="AlphaFoldDB" id="A0A484NPP9"/>
<reference evidence="11 12" key="1">
    <citation type="submission" date="2018-04" db="EMBL/GenBank/DDBJ databases">
        <authorList>
            <person name="Vogel A."/>
        </authorList>
    </citation>
    <scope>NUCLEOTIDE SEQUENCE [LARGE SCALE GENOMIC DNA]</scope>
</reference>
<dbReference type="PROSITE" id="PS50216">
    <property type="entry name" value="DHHC"/>
    <property type="match status" value="1"/>
</dbReference>
<feature type="domain" description="Palmitoyltransferase DHHC" evidence="10">
    <location>
        <begin position="165"/>
        <end position="317"/>
    </location>
</feature>
<keyword evidence="6 8" id="KW-0472">Membrane</keyword>
<keyword evidence="3 8" id="KW-0808">Transferase</keyword>
<feature type="transmembrane region" description="Helical" evidence="8">
    <location>
        <begin position="209"/>
        <end position="234"/>
    </location>
</feature>
<organism evidence="11 12">
    <name type="scientific">Cuscuta campestris</name>
    <dbReference type="NCBI Taxonomy" id="132261"/>
    <lineage>
        <taxon>Eukaryota</taxon>
        <taxon>Viridiplantae</taxon>
        <taxon>Streptophyta</taxon>
        <taxon>Embryophyta</taxon>
        <taxon>Tracheophyta</taxon>
        <taxon>Spermatophyta</taxon>
        <taxon>Magnoliopsida</taxon>
        <taxon>eudicotyledons</taxon>
        <taxon>Gunneridae</taxon>
        <taxon>Pentapetalae</taxon>
        <taxon>asterids</taxon>
        <taxon>lamiids</taxon>
        <taxon>Solanales</taxon>
        <taxon>Convolvulaceae</taxon>
        <taxon>Cuscuteae</taxon>
        <taxon>Cuscuta</taxon>
        <taxon>Cuscuta subgen. Grammica</taxon>
        <taxon>Cuscuta sect. Cleistogrammica</taxon>
    </lineage>
</organism>
<dbReference type="Pfam" id="PF01529">
    <property type="entry name" value="DHHC"/>
    <property type="match status" value="1"/>
</dbReference>
<dbReference type="PANTHER" id="PTHR12246">
    <property type="entry name" value="PALMITOYLTRANSFERASE ZDHHC16"/>
    <property type="match status" value="1"/>
</dbReference>